<evidence type="ECO:0000256" key="4">
    <source>
        <dbReference type="ARBA" id="ARBA00022989"/>
    </source>
</evidence>
<protein>
    <recommendedName>
        <fullName evidence="9">Major facilitator superfamily (MFS) profile domain-containing protein</fullName>
    </recommendedName>
</protein>
<reference evidence="7 8" key="1">
    <citation type="submission" date="2019-12" db="EMBL/GenBank/DDBJ databases">
        <authorList>
            <person name="Floudas D."/>
            <person name="Bentzer J."/>
            <person name="Ahren D."/>
            <person name="Johansson T."/>
            <person name="Persson P."/>
            <person name="Tunlid A."/>
        </authorList>
    </citation>
    <scope>NUCLEOTIDE SEQUENCE [LARGE SCALE GENOMIC DNA]</scope>
    <source>
        <strain evidence="7 8">CBS 102.39</strain>
    </source>
</reference>
<evidence type="ECO:0000313" key="7">
    <source>
        <dbReference type="EMBL" id="KAF4613008.1"/>
    </source>
</evidence>
<comment type="caution">
    <text evidence="7">The sequence shown here is derived from an EMBL/GenBank/DDBJ whole genome shotgun (WGS) entry which is preliminary data.</text>
</comment>
<dbReference type="GO" id="GO:0005886">
    <property type="term" value="C:plasma membrane"/>
    <property type="evidence" value="ECO:0007669"/>
    <property type="project" value="TreeGrafter"/>
</dbReference>
<dbReference type="EMBL" id="JAACJL010000046">
    <property type="protein sequence ID" value="KAF4613008.1"/>
    <property type="molecule type" value="Genomic_DNA"/>
</dbReference>
<evidence type="ECO:0000256" key="2">
    <source>
        <dbReference type="ARBA" id="ARBA00022448"/>
    </source>
</evidence>
<gene>
    <name evidence="7" type="ORF">D9613_010973</name>
</gene>
<keyword evidence="3" id="KW-0812">Transmembrane</keyword>
<dbReference type="InterPro" id="IPR036259">
    <property type="entry name" value="MFS_trans_sf"/>
</dbReference>
<organism evidence="7 8">
    <name type="scientific">Agrocybe pediades</name>
    <dbReference type="NCBI Taxonomy" id="84607"/>
    <lineage>
        <taxon>Eukaryota</taxon>
        <taxon>Fungi</taxon>
        <taxon>Dikarya</taxon>
        <taxon>Basidiomycota</taxon>
        <taxon>Agaricomycotina</taxon>
        <taxon>Agaricomycetes</taxon>
        <taxon>Agaricomycetidae</taxon>
        <taxon>Agaricales</taxon>
        <taxon>Agaricineae</taxon>
        <taxon>Strophariaceae</taxon>
        <taxon>Agrocybe</taxon>
    </lineage>
</organism>
<feature type="compositionally biased region" description="Polar residues" evidence="6">
    <location>
        <begin position="20"/>
        <end position="30"/>
    </location>
</feature>
<keyword evidence="8" id="KW-1185">Reference proteome</keyword>
<evidence type="ECO:0000256" key="6">
    <source>
        <dbReference type="SAM" id="MobiDB-lite"/>
    </source>
</evidence>
<evidence type="ECO:0000313" key="8">
    <source>
        <dbReference type="Proteomes" id="UP000521872"/>
    </source>
</evidence>
<dbReference type="PANTHER" id="PTHR23501">
    <property type="entry name" value="MAJOR FACILITATOR SUPERFAMILY"/>
    <property type="match status" value="1"/>
</dbReference>
<accession>A0A8H4QLE9</accession>
<evidence type="ECO:0000256" key="5">
    <source>
        <dbReference type="ARBA" id="ARBA00023136"/>
    </source>
</evidence>
<evidence type="ECO:0000256" key="1">
    <source>
        <dbReference type="ARBA" id="ARBA00004127"/>
    </source>
</evidence>
<dbReference type="GO" id="GO:0022857">
    <property type="term" value="F:transmembrane transporter activity"/>
    <property type="evidence" value="ECO:0007669"/>
    <property type="project" value="TreeGrafter"/>
</dbReference>
<dbReference type="GO" id="GO:0012505">
    <property type="term" value="C:endomembrane system"/>
    <property type="evidence" value="ECO:0007669"/>
    <property type="project" value="UniProtKB-SubCell"/>
</dbReference>
<dbReference type="PANTHER" id="PTHR23501:SF191">
    <property type="entry name" value="VACUOLAR BASIC AMINO ACID TRANSPORTER 4"/>
    <property type="match status" value="1"/>
</dbReference>
<feature type="compositionally biased region" description="Basic and acidic residues" evidence="6">
    <location>
        <begin position="50"/>
        <end position="62"/>
    </location>
</feature>
<evidence type="ECO:0000256" key="3">
    <source>
        <dbReference type="ARBA" id="ARBA00022692"/>
    </source>
</evidence>
<evidence type="ECO:0008006" key="9">
    <source>
        <dbReference type="Google" id="ProtNLM"/>
    </source>
</evidence>
<comment type="subcellular location">
    <subcellularLocation>
        <location evidence="1">Endomembrane system</location>
        <topology evidence="1">Multi-pass membrane protein</topology>
    </subcellularLocation>
</comment>
<keyword evidence="5" id="KW-0472">Membrane</keyword>
<dbReference type="Proteomes" id="UP000521872">
    <property type="component" value="Unassembled WGS sequence"/>
</dbReference>
<proteinExistence type="predicted"/>
<keyword evidence="4" id="KW-1133">Transmembrane helix</keyword>
<keyword evidence="2" id="KW-0813">Transport</keyword>
<dbReference type="AlphaFoldDB" id="A0A8H4QLE9"/>
<dbReference type="SUPFAM" id="SSF103473">
    <property type="entry name" value="MFS general substrate transporter"/>
    <property type="match status" value="1"/>
</dbReference>
<name>A0A8H4QLE9_9AGAR</name>
<sequence>MRVLNGHGILIVPTTGDPNNNFYYQSSPPASHQLGRMHREESKPPSSSEDAEKKVADSHPSEDVELPSTLLAGRKLGIVFSAFVLAIFLTYIDQTIISTALPTIASHFDAVSDLSWIAGGYFLPQAKFSQFQSLAYTHGKKRRRPSYS</sequence>
<feature type="region of interest" description="Disordered" evidence="6">
    <location>
        <begin position="20"/>
        <end position="63"/>
    </location>
</feature>